<dbReference type="InterPro" id="IPR027417">
    <property type="entry name" value="P-loop_NTPase"/>
</dbReference>
<dbReference type="EMBL" id="GGYP01001796">
    <property type="protein sequence ID" value="MDE46567.1"/>
    <property type="molecule type" value="Transcribed_RNA"/>
</dbReference>
<dbReference type="InterPro" id="IPR011545">
    <property type="entry name" value="DEAD/DEAH_box_helicase_dom"/>
</dbReference>
<dbReference type="PROSITE" id="PS51192">
    <property type="entry name" value="HELICASE_ATP_BIND_1"/>
    <property type="match status" value="1"/>
</dbReference>
<dbReference type="Pfam" id="PF00270">
    <property type="entry name" value="DEAD"/>
    <property type="match status" value="1"/>
</dbReference>
<dbReference type="GO" id="GO:0016787">
    <property type="term" value="F:hydrolase activity"/>
    <property type="evidence" value="ECO:0007669"/>
    <property type="project" value="UniProtKB-KW"/>
</dbReference>
<evidence type="ECO:0000259" key="9">
    <source>
        <dbReference type="PROSITE" id="PS51194"/>
    </source>
</evidence>
<evidence type="ECO:0000313" key="11">
    <source>
        <dbReference type="EMBL" id="MDE46567.1"/>
    </source>
</evidence>
<feature type="short sequence motif" description="Q motif" evidence="6">
    <location>
        <begin position="68"/>
        <end position="96"/>
    </location>
</feature>
<accession>A0A6G1S8S5</accession>
<keyword evidence="2" id="KW-0547">Nucleotide-binding</keyword>
<sequence>MSWEDAAAPVVDNGSGNQGDGEERPPSFRPEEVDLEAEEELKINQGINFHRFDKIEVDVRGGKVEPINSFSDLITSQLLLDNIKRAGYTRMTPIQRYTMPALAGGYDIVGCAQTGSGKTAAFLLPVLQTILNESDLESAYGQETQKPYCIVVAPTRELARQTYVEALKLSRDSIIKCQCIYGGTQTGYLRAQISKGTHILVATPGRLKDFIGRNWISLDNIKYIILDEGDRLIDDGFVVDMRTMFTHPTMPPKTQRQTLFFSATFKDQAQSVAREFMKSEYLFITVGMVGAANEDVKQEFVQVERPKKKRELLQILQANPDDKVIVFTQTKATADIISSYLTSMGVQCTSIHGDRHQSQREEALSQFKRGLRRCLVASPVGERGLDLPKVSMVINYDMPNELDEYIHRIGRTGRIGNTGRAISFFDPDRDTKLINDLTRALKQAQQEVPDFFGGCQSSNYGAAESFDKENACSNNGPEPMSGDAGGDDEW</sequence>
<keyword evidence="5" id="KW-0067">ATP-binding</keyword>
<protein>
    <recommendedName>
        <fullName evidence="1">RNA helicase</fullName>
        <ecNumber evidence="1">3.6.4.13</ecNumber>
    </recommendedName>
</protein>
<evidence type="ECO:0000256" key="1">
    <source>
        <dbReference type="ARBA" id="ARBA00012552"/>
    </source>
</evidence>
<feature type="region of interest" description="Disordered" evidence="7">
    <location>
        <begin position="1"/>
        <end position="33"/>
    </location>
</feature>
<dbReference type="GO" id="GO:0005524">
    <property type="term" value="F:ATP binding"/>
    <property type="evidence" value="ECO:0007669"/>
    <property type="project" value="UniProtKB-KW"/>
</dbReference>
<dbReference type="PANTHER" id="PTHR47958">
    <property type="entry name" value="ATP-DEPENDENT RNA HELICASE DBP3"/>
    <property type="match status" value="1"/>
</dbReference>
<dbReference type="InterPro" id="IPR014001">
    <property type="entry name" value="Helicase_ATP-bd"/>
</dbReference>
<feature type="domain" description="Helicase ATP-binding" evidence="8">
    <location>
        <begin position="99"/>
        <end position="283"/>
    </location>
</feature>
<keyword evidence="3" id="KW-0378">Hydrolase</keyword>
<keyword evidence="4 11" id="KW-0347">Helicase</keyword>
<dbReference type="PROSITE" id="PS51194">
    <property type="entry name" value="HELICASE_CTER"/>
    <property type="match status" value="1"/>
</dbReference>
<dbReference type="CDD" id="cd18787">
    <property type="entry name" value="SF2_C_DEAD"/>
    <property type="match status" value="1"/>
</dbReference>
<dbReference type="EC" id="3.6.4.13" evidence="1"/>
<evidence type="ECO:0000256" key="3">
    <source>
        <dbReference type="ARBA" id="ARBA00022801"/>
    </source>
</evidence>
<dbReference type="Gene3D" id="3.40.50.300">
    <property type="entry name" value="P-loop containing nucleotide triphosphate hydrolases"/>
    <property type="match status" value="2"/>
</dbReference>
<evidence type="ECO:0000259" key="10">
    <source>
        <dbReference type="PROSITE" id="PS51195"/>
    </source>
</evidence>
<dbReference type="SMART" id="SM00490">
    <property type="entry name" value="HELICc"/>
    <property type="match status" value="1"/>
</dbReference>
<dbReference type="InterPro" id="IPR014014">
    <property type="entry name" value="RNA_helicase_DEAD_Q_motif"/>
</dbReference>
<proteinExistence type="predicted"/>
<dbReference type="Pfam" id="PF00271">
    <property type="entry name" value="Helicase_C"/>
    <property type="match status" value="1"/>
</dbReference>
<reference evidence="11" key="1">
    <citation type="submission" date="2018-10" db="EMBL/GenBank/DDBJ databases">
        <title>Transcriptome assembly of Aceria tosichella (Wheat curl mite) Type 2.</title>
        <authorList>
            <person name="Scully E.D."/>
            <person name="Geib S.M."/>
            <person name="Palmer N.A."/>
            <person name="Gupta A.K."/>
            <person name="Sarath G."/>
            <person name="Tatineni S."/>
        </authorList>
    </citation>
    <scope>NUCLEOTIDE SEQUENCE</scope>
    <source>
        <strain evidence="11">LincolnNE</strain>
    </source>
</reference>
<organism evidence="11">
    <name type="scientific">Aceria tosichella</name>
    <name type="common">wheat curl mite</name>
    <dbReference type="NCBI Taxonomy" id="561515"/>
    <lineage>
        <taxon>Eukaryota</taxon>
        <taxon>Metazoa</taxon>
        <taxon>Ecdysozoa</taxon>
        <taxon>Arthropoda</taxon>
        <taxon>Chelicerata</taxon>
        <taxon>Arachnida</taxon>
        <taxon>Acari</taxon>
        <taxon>Acariformes</taxon>
        <taxon>Trombidiformes</taxon>
        <taxon>Prostigmata</taxon>
        <taxon>Eupodina</taxon>
        <taxon>Eriophyoidea</taxon>
        <taxon>Eriophyidae</taxon>
        <taxon>Eriophyinae</taxon>
        <taxon>Aceriini</taxon>
        <taxon>Aceria</taxon>
    </lineage>
</organism>
<dbReference type="PROSITE" id="PS51195">
    <property type="entry name" value="Q_MOTIF"/>
    <property type="match status" value="1"/>
</dbReference>
<dbReference type="InterPro" id="IPR001650">
    <property type="entry name" value="Helicase_C-like"/>
</dbReference>
<feature type="compositionally biased region" description="Basic and acidic residues" evidence="7">
    <location>
        <begin position="21"/>
        <end position="32"/>
    </location>
</feature>
<dbReference type="SUPFAM" id="SSF52540">
    <property type="entry name" value="P-loop containing nucleoside triphosphate hydrolases"/>
    <property type="match status" value="1"/>
</dbReference>
<dbReference type="FunFam" id="3.40.50.300:FF:000008">
    <property type="entry name" value="ATP-dependent RNA helicase RhlB"/>
    <property type="match status" value="1"/>
</dbReference>
<evidence type="ECO:0000256" key="4">
    <source>
        <dbReference type="ARBA" id="ARBA00022806"/>
    </source>
</evidence>
<feature type="domain" description="DEAD-box RNA helicase Q" evidence="10">
    <location>
        <begin position="68"/>
        <end position="96"/>
    </location>
</feature>
<feature type="domain" description="Helicase C-terminal" evidence="9">
    <location>
        <begin position="295"/>
        <end position="456"/>
    </location>
</feature>
<dbReference type="EMBL" id="GGYP01007636">
    <property type="protein sequence ID" value="MDE52407.1"/>
    <property type="molecule type" value="Transcribed_RNA"/>
</dbReference>
<dbReference type="AlphaFoldDB" id="A0A6G1S8S5"/>
<dbReference type="SMART" id="SM00487">
    <property type="entry name" value="DEXDc"/>
    <property type="match status" value="1"/>
</dbReference>
<evidence type="ECO:0000313" key="12">
    <source>
        <dbReference type="EMBL" id="MDE52407.1"/>
    </source>
</evidence>
<evidence type="ECO:0000256" key="7">
    <source>
        <dbReference type="SAM" id="MobiDB-lite"/>
    </source>
</evidence>
<evidence type="ECO:0000259" key="8">
    <source>
        <dbReference type="PROSITE" id="PS51192"/>
    </source>
</evidence>
<gene>
    <name evidence="11" type="primary">DDX4_0</name>
    <name evidence="12" type="synonym">DDX4_1</name>
    <name evidence="12" type="ORF">g.19333</name>
    <name evidence="11" type="ORF">g.19334</name>
</gene>
<dbReference type="GO" id="GO:0003724">
    <property type="term" value="F:RNA helicase activity"/>
    <property type="evidence" value="ECO:0007669"/>
    <property type="project" value="UniProtKB-EC"/>
</dbReference>
<evidence type="ECO:0000256" key="2">
    <source>
        <dbReference type="ARBA" id="ARBA00022741"/>
    </source>
</evidence>
<feature type="region of interest" description="Disordered" evidence="7">
    <location>
        <begin position="466"/>
        <end position="490"/>
    </location>
</feature>
<name>A0A6G1S8S5_9ACAR</name>
<dbReference type="GO" id="GO:0003676">
    <property type="term" value="F:nucleic acid binding"/>
    <property type="evidence" value="ECO:0007669"/>
    <property type="project" value="InterPro"/>
</dbReference>
<evidence type="ECO:0000256" key="6">
    <source>
        <dbReference type="PROSITE-ProRule" id="PRU00552"/>
    </source>
</evidence>
<evidence type="ECO:0000256" key="5">
    <source>
        <dbReference type="ARBA" id="ARBA00022840"/>
    </source>
</evidence>